<comment type="subcellular location">
    <subcellularLocation>
        <location evidence="3">Mitochondrion matrix</location>
    </subcellularLocation>
</comment>
<dbReference type="EC" id="3.6.4.13" evidence="4"/>
<evidence type="ECO:0000256" key="2">
    <source>
        <dbReference type="ARBA" id="ARBA00001946"/>
    </source>
</evidence>
<feature type="domain" description="Helicase ATP-binding" evidence="13">
    <location>
        <begin position="203"/>
        <end position="321"/>
    </location>
</feature>
<keyword evidence="10" id="KW-0496">Mitochondrion</keyword>
<dbReference type="SMART" id="SM00490">
    <property type="entry name" value="HELICc"/>
    <property type="match status" value="1"/>
</dbReference>
<dbReference type="FunFam" id="3.40.50.300:FF:000269">
    <property type="entry name" value="ATP-dependent RNA helicase SUPV3L1, mitochondrial"/>
    <property type="match status" value="1"/>
</dbReference>
<accession>K3WQR7</accession>
<dbReference type="EMBL" id="GL376629">
    <property type="status" value="NOT_ANNOTATED_CDS"/>
    <property type="molecule type" value="Genomic_DNA"/>
</dbReference>
<evidence type="ECO:0000313" key="15">
    <source>
        <dbReference type="EnsemblProtists" id="PYU1_T007309"/>
    </source>
</evidence>
<dbReference type="InterPro" id="IPR001650">
    <property type="entry name" value="Helicase_C-like"/>
</dbReference>
<evidence type="ECO:0000256" key="4">
    <source>
        <dbReference type="ARBA" id="ARBA00012552"/>
    </source>
</evidence>
<dbReference type="PANTHER" id="PTHR12131:SF1">
    <property type="entry name" value="ATP-DEPENDENT RNA HELICASE SUPV3L1, MITOCHONDRIAL-RELATED"/>
    <property type="match status" value="1"/>
</dbReference>
<dbReference type="InParanoid" id="K3WQR7"/>
<evidence type="ECO:0000256" key="3">
    <source>
        <dbReference type="ARBA" id="ARBA00004305"/>
    </source>
</evidence>
<dbReference type="Gene3D" id="1.20.272.40">
    <property type="match status" value="1"/>
</dbReference>
<comment type="cofactor">
    <cofactor evidence="1">
        <name>Mn(2+)</name>
        <dbReference type="ChEBI" id="CHEBI:29035"/>
    </cofactor>
</comment>
<comment type="cofactor">
    <cofactor evidence="2">
        <name>Mg(2+)</name>
        <dbReference type="ChEBI" id="CHEBI:18420"/>
    </cofactor>
</comment>
<reference evidence="16" key="2">
    <citation type="submission" date="2010-04" db="EMBL/GenBank/DDBJ databases">
        <authorList>
            <person name="Buell R."/>
            <person name="Hamilton J."/>
            <person name="Hostetler J."/>
        </authorList>
    </citation>
    <scope>NUCLEOTIDE SEQUENCE [LARGE SCALE GENOMIC DNA]</scope>
    <source>
        <strain evidence="16">DAOM:BR144</strain>
    </source>
</reference>
<dbReference type="InterPro" id="IPR014001">
    <property type="entry name" value="Helicase_ATP-bd"/>
</dbReference>
<evidence type="ECO:0000256" key="10">
    <source>
        <dbReference type="ARBA" id="ARBA00023128"/>
    </source>
</evidence>
<dbReference type="Gene3D" id="1.20.58.1080">
    <property type="match status" value="1"/>
</dbReference>
<dbReference type="PROSITE" id="PS51194">
    <property type="entry name" value="HELICASE_CTER"/>
    <property type="match status" value="1"/>
</dbReference>
<dbReference type="InterPro" id="IPR050699">
    <property type="entry name" value="RNA-DNA_Helicase"/>
</dbReference>
<feature type="compositionally biased region" description="Polar residues" evidence="12">
    <location>
        <begin position="766"/>
        <end position="776"/>
    </location>
</feature>
<dbReference type="Gene3D" id="3.40.50.300">
    <property type="entry name" value="P-loop containing nucleotide triphosphate hydrolases"/>
    <property type="match status" value="2"/>
</dbReference>
<evidence type="ECO:0000256" key="9">
    <source>
        <dbReference type="ARBA" id="ARBA00022946"/>
    </source>
</evidence>
<sequence>MRRALLHVRCASALPRAGSISLRTNSSLLTRHGGCAAAALTAVSSNKRVHSDGRHPREWAAARAFSTASGAASQVATTEGVTWPSDIAKTVHKRMRSFPRNYEVKELAVEAGLNVAEWPVASSAFRKSFMKSPEKYFKDQAELLHFAKDLDTNKQKKSSSFIFYPYFLDFARDASYIPVVDNDSMYTLQQLTDLRLPHELYPLATAMKRKIIYHEGPTNSGKTHEALERLKQAGEDGGLYCGPLRLLALEIYERMNIDGLYTSLVTGQEKKLVPHSTHVSCTVEMANINRKWDVAVIDEIQLIGDPQRGWAWTRALFGLQANEIHVCGSSEAVHLVQKFCETTGDEFELKSYERRSPLEIDDTHLKSYRHVRPGDCVVAFSRREIFQIKRDIEVKTGEKCCIIYGQLPPETRSQQARLFNARDNEYNILVASDAVGMGLNLNIGRVVFSSVKKYSGASGGMSDITPSLAKQIAGRAGRYGSAYASGIATCLQEEDLKYLKESYEQAPTPLKSAGLFPSSDQMEEFAKQLPGITDLGDLLDKYVLLSRLDGDYFLCNHADMKDAAALLRDLEDLKLKDRFTFCMAPANLRNPLARRVFVDYATAHARDESVKLDIYLPKYAPQTVEALRDVEIKAQIIDLYLWLSFRFETTFVEKDLALERKARVLELVEQGLVNTTYNREQKKSHRRNGSNRGEQGAAGAWRDRSSNNNNQSQRYTKNASQSRPVLQGSARLSRQQRVERDSISDIEDFAKQQIEQDEQRGDNDTETLASRIQSQWRKLRGQ</sequence>
<dbReference type="Pfam" id="PF18147">
    <property type="entry name" value="Suv3_C_1"/>
    <property type="match status" value="1"/>
</dbReference>
<evidence type="ECO:0000259" key="13">
    <source>
        <dbReference type="PROSITE" id="PS51192"/>
    </source>
</evidence>
<name>K3WQR7_GLOUD</name>
<evidence type="ECO:0000256" key="5">
    <source>
        <dbReference type="ARBA" id="ARBA00022741"/>
    </source>
</evidence>
<dbReference type="PANTHER" id="PTHR12131">
    <property type="entry name" value="ATP-DEPENDENT RNA AND DNA HELICASE"/>
    <property type="match status" value="1"/>
</dbReference>
<dbReference type="InterPro" id="IPR022192">
    <property type="entry name" value="SUV3_C"/>
</dbReference>
<protein>
    <recommendedName>
        <fullName evidence="4">RNA helicase</fullName>
        <ecNumber evidence="4">3.6.4.13</ecNumber>
    </recommendedName>
</protein>
<dbReference type="CDD" id="cd17913">
    <property type="entry name" value="DEXQc_Suv3"/>
    <property type="match status" value="1"/>
</dbReference>
<dbReference type="Pfam" id="PF22527">
    <property type="entry name" value="DEXQc_Suv3"/>
    <property type="match status" value="1"/>
</dbReference>
<feature type="compositionally biased region" description="Polar residues" evidence="12">
    <location>
        <begin position="714"/>
        <end position="735"/>
    </location>
</feature>
<organism evidence="15 16">
    <name type="scientific">Globisporangium ultimum (strain ATCC 200006 / CBS 805.95 / DAOM BR144)</name>
    <name type="common">Pythium ultimum</name>
    <dbReference type="NCBI Taxonomy" id="431595"/>
    <lineage>
        <taxon>Eukaryota</taxon>
        <taxon>Sar</taxon>
        <taxon>Stramenopiles</taxon>
        <taxon>Oomycota</taxon>
        <taxon>Peronosporomycetes</taxon>
        <taxon>Pythiales</taxon>
        <taxon>Pythiaceae</taxon>
        <taxon>Globisporangium</taxon>
    </lineage>
</organism>
<keyword evidence="9" id="KW-0809">Transit peptide</keyword>
<keyword evidence="8" id="KW-0067">ATP-binding</keyword>
<evidence type="ECO:0000256" key="7">
    <source>
        <dbReference type="ARBA" id="ARBA00022806"/>
    </source>
</evidence>
<dbReference type="InterPro" id="IPR055206">
    <property type="entry name" value="DEXQc_SUV3"/>
</dbReference>
<dbReference type="FunFam" id="3.40.50.300:FF:000957">
    <property type="entry name" value="ATP-dependent RNA helicase SUV3L, mitochondrial"/>
    <property type="match status" value="1"/>
</dbReference>
<dbReference type="SUPFAM" id="SSF52540">
    <property type="entry name" value="P-loop containing nucleoside triphosphate hydrolases"/>
    <property type="match status" value="1"/>
</dbReference>
<dbReference type="InterPro" id="IPR044774">
    <property type="entry name" value="Suv3_DEXQc"/>
</dbReference>
<evidence type="ECO:0000256" key="1">
    <source>
        <dbReference type="ARBA" id="ARBA00001936"/>
    </source>
</evidence>
<proteinExistence type="predicted"/>
<evidence type="ECO:0000256" key="11">
    <source>
        <dbReference type="ARBA" id="ARBA00047984"/>
    </source>
</evidence>
<dbReference type="CDD" id="cd18805">
    <property type="entry name" value="SF2_C_suv3"/>
    <property type="match status" value="1"/>
</dbReference>
<evidence type="ECO:0000256" key="12">
    <source>
        <dbReference type="SAM" id="MobiDB-lite"/>
    </source>
</evidence>
<dbReference type="InterPro" id="IPR041082">
    <property type="entry name" value="Suv3_C_1"/>
</dbReference>
<dbReference type="Proteomes" id="UP000019132">
    <property type="component" value="Unassembled WGS sequence"/>
</dbReference>
<dbReference type="HOGENOM" id="CLU_010647_3_0_1"/>
<evidence type="ECO:0000313" key="16">
    <source>
        <dbReference type="Proteomes" id="UP000019132"/>
    </source>
</evidence>
<dbReference type="eggNOG" id="KOG0953">
    <property type="taxonomic scope" value="Eukaryota"/>
</dbReference>
<dbReference type="GO" id="GO:0003724">
    <property type="term" value="F:RNA helicase activity"/>
    <property type="evidence" value="ECO:0007669"/>
    <property type="project" value="UniProtKB-EC"/>
</dbReference>
<dbReference type="OMA" id="RENWRND"/>
<evidence type="ECO:0000256" key="6">
    <source>
        <dbReference type="ARBA" id="ARBA00022801"/>
    </source>
</evidence>
<dbReference type="GO" id="GO:0016787">
    <property type="term" value="F:hydrolase activity"/>
    <property type="evidence" value="ECO:0007669"/>
    <property type="project" value="UniProtKB-KW"/>
</dbReference>
<keyword evidence="7" id="KW-0347">Helicase</keyword>
<dbReference type="AlphaFoldDB" id="K3WQR7"/>
<feature type="domain" description="Helicase C-terminal" evidence="14">
    <location>
        <begin position="363"/>
        <end position="523"/>
    </location>
</feature>
<reference evidence="16" key="1">
    <citation type="journal article" date="2010" name="Genome Biol.">
        <title>Genome sequence of the necrotrophic plant pathogen Pythium ultimum reveals original pathogenicity mechanisms and effector repertoire.</title>
        <authorList>
            <person name="Levesque C.A."/>
            <person name="Brouwer H."/>
            <person name="Cano L."/>
            <person name="Hamilton J.P."/>
            <person name="Holt C."/>
            <person name="Huitema E."/>
            <person name="Raffaele S."/>
            <person name="Robideau G.P."/>
            <person name="Thines M."/>
            <person name="Win J."/>
            <person name="Zerillo M.M."/>
            <person name="Beakes G.W."/>
            <person name="Boore J.L."/>
            <person name="Busam D."/>
            <person name="Dumas B."/>
            <person name="Ferriera S."/>
            <person name="Fuerstenberg S.I."/>
            <person name="Gachon C.M."/>
            <person name="Gaulin E."/>
            <person name="Govers F."/>
            <person name="Grenville-Briggs L."/>
            <person name="Horner N."/>
            <person name="Hostetler J."/>
            <person name="Jiang R.H."/>
            <person name="Johnson J."/>
            <person name="Krajaejun T."/>
            <person name="Lin H."/>
            <person name="Meijer H.J."/>
            <person name="Moore B."/>
            <person name="Morris P."/>
            <person name="Phuntmart V."/>
            <person name="Puiu D."/>
            <person name="Shetty J."/>
            <person name="Stajich J.E."/>
            <person name="Tripathy S."/>
            <person name="Wawra S."/>
            <person name="van West P."/>
            <person name="Whitty B.R."/>
            <person name="Coutinho P.M."/>
            <person name="Henrissat B."/>
            <person name="Martin F."/>
            <person name="Thomas P.D."/>
            <person name="Tyler B.M."/>
            <person name="De Vries R.P."/>
            <person name="Kamoun S."/>
            <person name="Yandell M."/>
            <person name="Tisserat N."/>
            <person name="Buell C.R."/>
        </authorList>
    </citation>
    <scope>NUCLEOTIDE SEQUENCE</scope>
    <source>
        <strain evidence="16">DAOM:BR144</strain>
    </source>
</reference>
<dbReference type="GO" id="GO:0000965">
    <property type="term" value="P:mitochondrial RNA 3'-end processing"/>
    <property type="evidence" value="ECO:0007669"/>
    <property type="project" value="TreeGrafter"/>
</dbReference>
<dbReference type="EnsemblProtists" id="PYU1_T007309">
    <property type="protein sequence ID" value="PYU1_T007309"/>
    <property type="gene ID" value="PYU1_G007293"/>
</dbReference>
<dbReference type="Pfam" id="PF00271">
    <property type="entry name" value="Helicase_C"/>
    <property type="match status" value="1"/>
</dbReference>
<feature type="region of interest" description="Disordered" evidence="12">
    <location>
        <begin position="678"/>
        <end position="782"/>
    </location>
</feature>
<evidence type="ECO:0000259" key="14">
    <source>
        <dbReference type="PROSITE" id="PS51194"/>
    </source>
</evidence>
<dbReference type="GO" id="GO:0005759">
    <property type="term" value="C:mitochondrial matrix"/>
    <property type="evidence" value="ECO:0007669"/>
    <property type="project" value="UniProtKB-SubCell"/>
</dbReference>
<reference evidence="15" key="3">
    <citation type="submission" date="2015-02" db="UniProtKB">
        <authorList>
            <consortium name="EnsemblProtists"/>
        </authorList>
    </citation>
    <scope>IDENTIFICATION</scope>
    <source>
        <strain evidence="15">DAOM BR144</strain>
    </source>
</reference>
<dbReference type="PROSITE" id="PS51192">
    <property type="entry name" value="HELICASE_ATP_BIND_1"/>
    <property type="match status" value="1"/>
</dbReference>
<evidence type="ECO:0000256" key="8">
    <source>
        <dbReference type="ARBA" id="ARBA00022840"/>
    </source>
</evidence>
<dbReference type="Pfam" id="PF12513">
    <property type="entry name" value="SUV3_C"/>
    <property type="match status" value="1"/>
</dbReference>
<dbReference type="STRING" id="431595.K3WQR7"/>
<dbReference type="GO" id="GO:0005524">
    <property type="term" value="F:ATP binding"/>
    <property type="evidence" value="ECO:0007669"/>
    <property type="project" value="UniProtKB-KW"/>
</dbReference>
<keyword evidence="16" id="KW-1185">Reference proteome</keyword>
<keyword evidence="5" id="KW-0547">Nucleotide-binding</keyword>
<dbReference type="InterPro" id="IPR027417">
    <property type="entry name" value="P-loop_NTPase"/>
</dbReference>
<comment type="catalytic activity">
    <reaction evidence="11">
        <text>ATP + H2O = ADP + phosphate + H(+)</text>
        <dbReference type="Rhea" id="RHEA:13065"/>
        <dbReference type="ChEBI" id="CHEBI:15377"/>
        <dbReference type="ChEBI" id="CHEBI:15378"/>
        <dbReference type="ChEBI" id="CHEBI:30616"/>
        <dbReference type="ChEBI" id="CHEBI:43474"/>
        <dbReference type="ChEBI" id="CHEBI:456216"/>
        <dbReference type="EC" id="3.6.4.13"/>
    </reaction>
</comment>
<dbReference type="GO" id="GO:0045025">
    <property type="term" value="C:mitochondrial degradosome"/>
    <property type="evidence" value="ECO:0007669"/>
    <property type="project" value="TreeGrafter"/>
</dbReference>
<keyword evidence="6" id="KW-0378">Hydrolase</keyword>
<dbReference type="VEuPathDB" id="FungiDB:PYU1_G007293"/>